<sequence length="202" mass="23020">MSAKLETLSQNLEKHLGERIKTKKLALGEITIEVAADDYLGVMQTLRDEAELRFDEVADLCGVDYSTYGSSNGKGTRQGPRFAVVVHLLSVANNQRVRVRVFADSDDFPSVPSITGLWASANWFEREAFDLYGIVFPGHNDLRRILTDYGFIGHPFRKDFPVSGYVEMRYDPDQRRVIYQPVTIEPRENTPRIVREETYGDL</sequence>
<protein>
    <recommendedName>
        <fullName evidence="5">NADH-quinone oxidoreductase subunit C</fullName>
        <ecNumber evidence="5">7.1.1.-</ecNumber>
    </recommendedName>
    <alternativeName>
        <fullName evidence="5">NADH dehydrogenase I subunit C</fullName>
    </alternativeName>
    <alternativeName>
        <fullName evidence="5">NDH-1 subunit C</fullName>
    </alternativeName>
</protein>
<comment type="subunit">
    <text evidence="5">NDH-1 is composed of 14 different subunits. Subunits NuoB, C, D, E, F, and G constitute the peripheral sector of the complex.</text>
</comment>
<dbReference type="HAMAP" id="MF_01357">
    <property type="entry name" value="NDH1_NuoC"/>
    <property type="match status" value="1"/>
</dbReference>
<dbReference type="GO" id="GO:0008137">
    <property type="term" value="F:NADH dehydrogenase (ubiquinone) activity"/>
    <property type="evidence" value="ECO:0007669"/>
    <property type="project" value="InterPro"/>
</dbReference>
<dbReference type="Gene3D" id="3.30.460.80">
    <property type="entry name" value="NADH:ubiquinone oxidoreductase, 30kDa subunit"/>
    <property type="match status" value="1"/>
</dbReference>
<dbReference type="InterPro" id="IPR020396">
    <property type="entry name" value="NADH_UbQ_OxRdtase_CS"/>
</dbReference>
<dbReference type="InterPro" id="IPR001268">
    <property type="entry name" value="NADH_UbQ_OxRdtase_30kDa_su"/>
</dbReference>
<dbReference type="GO" id="GO:0048038">
    <property type="term" value="F:quinone binding"/>
    <property type="evidence" value="ECO:0007669"/>
    <property type="project" value="UniProtKB-KW"/>
</dbReference>
<accession>A0A974SN78</accession>
<feature type="domain" description="NADH:ubiquinone oxidoreductase 30kDa subunit" evidence="8">
    <location>
        <begin position="32"/>
        <end position="165"/>
    </location>
</feature>
<evidence type="ECO:0000313" key="9">
    <source>
        <dbReference type="EMBL" id="QRJ63232.1"/>
    </source>
</evidence>
<dbReference type="NCBIfam" id="TIGR01961">
    <property type="entry name" value="NuoC_fam"/>
    <property type="match status" value="1"/>
</dbReference>
<keyword evidence="10" id="KW-1185">Reference proteome</keyword>
<evidence type="ECO:0000259" key="8">
    <source>
        <dbReference type="Pfam" id="PF00329"/>
    </source>
</evidence>
<keyword evidence="5" id="KW-0472">Membrane</keyword>
<dbReference type="EC" id="7.1.1.-" evidence="5"/>
<keyword evidence="4 5" id="KW-0830">Ubiquinone</keyword>
<dbReference type="PANTHER" id="PTHR10884">
    <property type="entry name" value="NADH DEHYDROGENASE UBIQUINONE IRON-SULFUR PROTEIN 3"/>
    <property type="match status" value="1"/>
</dbReference>
<dbReference type="AlphaFoldDB" id="A0A974SN78"/>
<comment type="catalytic activity">
    <reaction evidence="5 7">
        <text>a quinone + NADH + 5 H(+)(in) = a quinol + NAD(+) + 4 H(+)(out)</text>
        <dbReference type="Rhea" id="RHEA:57888"/>
        <dbReference type="ChEBI" id="CHEBI:15378"/>
        <dbReference type="ChEBI" id="CHEBI:24646"/>
        <dbReference type="ChEBI" id="CHEBI:57540"/>
        <dbReference type="ChEBI" id="CHEBI:57945"/>
        <dbReference type="ChEBI" id="CHEBI:132124"/>
    </reaction>
</comment>
<keyword evidence="5 6" id="KW-0520">NAD</keyword>
<evidence type="ECO:0000256" key="6">
    <source>
        <dbReference type="RuleBase" id="RU003456"/>
    </source>
</evidence>
<comment type="subcellular location">
    <subcellularLocation>
        <location evidence="5">Cell membrane</location>
        <topology evidence="5">Peripheral membrane protein</topology>
        <orientation evidence="5">Cytoplasmic side</orientation>
    </subcellularLocation>
</comment>
<keyword evidence="5" id="KW-1003">Cell membrane</keyword>
<keyword evidence="3 5" id="KW-0874">Quinone</keyword>
<evidence type="ECO:0000313" key="10">
    <source>
        <dbReference type="Proteomes" id="UP000663444"/>
    </source>
</evidence>
<evidence type="ECO:0000256" key="3">
    <source>
        <dbReference type="ARBA" id="ARBA00022719"/>
    </source>
</evidence>
<keyword evidence="9" id="KW-0560">Oxidoreductase</keyword>
<dbReference type="PANTHER" id="PTHR10884:SF14">
    <property type="entry name" value="NADH DEHYDROGENASE [UBIQUINONE] IRON-SULFUR PROTEIN 3, MITOCHONDRIAL"/>
    <property type="match status" value="1"/>
</dbReference>
<proteinExistence type="inferred from homology"/>
<comment type="similarity">
    <text evidence="1 5 6">Belongs to the complex I 30 kDa subunit family.</text>
</comment>
<comment type="function">
    <text evidence="5">NDH-1 shuttles electrons from NADH, via FMN and iron-sulfur (Fe-S) centers, to quinones in the respiratory chain. The immediate electron acceptor for the enzyme in this species is believed to be ubiquinone. Couples the redox reaction to proton translocation (for every two electrons transferred, four hydrogen ions are translocated across the cytoplasmic membrane), and thus conserves the redox energy in a proton gradient.</text>
</comment>
<evidence type="ECO:0000256" key="7">
    <source>
        <dbReference type="RuleBase" id="RU003582"/>
    </source>
</evidence>
<dbReference type="SUPFAM" id="SSF143243">
    <property type="entry name" value="Nqo5-like"/>
    <property type="match status" value="1"/>
</dbReference>
<dbReference type="RefSeq" id="WP_203386761.1">
    <property type="nucleotide sequence ID" value="NZ_CP064781.1"/>
</dbReference>
<evidence type="ECO:0000256" key="4">
    <source>
        <dbReference type="ARBA" id="ARBA00023075"/>
    </source>
</evidence>
<dbReference type="Pfam" id="PF00329">
    <property type="entry name" value="Complex1_30kDa"/>
    <property type="match status" value="1"/>
</dbReference>
<evidence type="ECO:0000256" key="2">
    <source>
        <dbReference type="ARBA" id="ARBA00022448"/>
    </source>
</evidence>
<dbReference type="InterPro" id="IPR010218">
    <property type="entry name" value="NADH_DH_suC"/>
</dbReference>
<dbReference type="InterPro" id="IPR037232">
    <property type="entry name" value="NADH_quin_OxRdtase_su_C/D-like"/>
</dbReference>
<dbReference type="GO" id="GO:0005886">
    <property type="term" value="C:plasma membrane"/>
    <property type="evidence" value="ECO:0007669"/>
    <property type="project" value="UniProtKB-SubCell"/>
</dbReference>
<evidence type="ECO:0000256" key="5">
    <source>
        <dbReference type="HAMAP-Rule" id="MF_01357"/>
    </source>
</evidence>
<keyword evidence="2 5" id="KW-0813">Transport</keyword>
<gene>
    <name evidence="5" type="primary">nuoC</name>
    <name evidence="9" type="ORF">IWH25_16000</name>
</gene>
<dbReference type="EMBL" id="CP064781">
    <property type="protein sequence ID" value="QRJ63232.1"/>
    <property type="molecule type" value="Genomic_DNA"/>
</dbReference>
<evidence type="ECO:0000256" key="1">
    <source>
        <dbReference type="ARBA" id="ARBA00007569"/>
    </source>
</evidence>
<name>A0A974SN78_9RHOO</name>
<reference evidence="9" key="1">
    <citation type="submission" date="2020-11" db="EMBL/GenBank/DDBJ databases">
        <title>Azospira restricta DSM 18626 genome sequence.</title>
        <authorList>
            <person name="Moe W.M."/>
        </authorList>
    </citation>
    <scope>NUCLEOTIDE SEQUENCE</scope>
    <source>
        <strain evidence="9">DSM 18626</strain>
    </source>
</reference>
<dbReference type="Proteomes" id="UP000663444">
    <property type="component" value="Chromosome"/>
</dbReference>
<dbReference type="NCBIfam" id="NF004730">
    <property type="entry name" value="PRK06074.1-1"/>
    <property type="match status" value="1"/>
</dbReference>
<dbReference type="PROSITE" id="PS00542">
    <property type="entry name" value="COMPLEX1_30K"/>
    <property type="match status" value="1"/>
</dbReference>
<keyword evidence="5 6" id="KW-1278">Translocase</keyword>
<dbReference type="GO" id="GO:0050136">
    <property type="term" value="F:NADH dehydrogenase (quinone) (non-electrogenic) activity"/>
    <property type="evidence" value="ECO:0007669"/>
    <property type="project" value="UniProtKB-UniRule"/>
</dbReference>
<organism evidence="9 10">
    <name type="scientific">Azospira restricta</name>
    <dbReference type="NCBI Taxonomy" id="404405"/>
    <lineage>
        <taxon>Bacteria</taxon>
        <taxon>Pseudomonadati</taxon>
        <taxon>Pseudomonadota</taxon>
        <taxon>Betaproteobacteria</taxon>
        <taxon>Rhodocyclales</taxon>
        <taxon>Rhodocyclaceae</taxon>
        <taxon>Azospira</taxon>
    </lineage>
</organism>
<dbReference type="KEGG" id="ares:IWH25_16000"/>